<dbReference type="InterPro" id="IPR010998">
    <property type="entry name" value="Integrase_recombinase_N"/>
</dbReference>
<evidence type="ECO:0000256" key="3">
    <source>
        <dbReference type="ARBA" id="ARBA00023172"/>
    </source>
</evidence>
<evidence type="ECO:0000259" key="4">
    <source>
        <dbReference type="PROSITE" id="PS51898"/>
    </source>
</evidence>
<dbReference type="Pfam" id="PF00589">
    <property type="entry name" value="Phage_integrase"/>
    <property type="match status" value="1"/>
</dbReference>
<name>A0A4Q1KCL3_9FLAO</name>
<dbReference type="SUPFAM" id="SSF56349">
    <property type="entry name" value="DNA breaking-rejoining enzymes"/>
    <property type="match status" value="1"/>
</dbReference>
<comment type="caution">
    <text evidence="5">The sequence shown here is derived from an EMBL/GenBank/DDBJ whole genome shotgun (WGS) entry which is preliminary data.</text>
</comment>
<sequence>MATGKFRIKTSNEWNTIYLRFKHSNLFDIECSTGIQIPNKRWSDSKQEVLVTPDVNYKEINNKLKELNIFIRKEFGNATLTAETINTNWLKEKINVFFNRITDNEDVNATVFLTSYINSFIEESKIKKTRNNTPIKPRTIQHYVTTLNKITAFENYTRNKIKLTDINLSFHTKFIEFLELEQKLNPNTIGGYIDDLKLFCNNADKKGLTISKEFKLSEFYSPTNKTNDIYLKEDEINAIYKKQFNQDFLDNARDWFIIGLRTGFRISDFLKLSKKNIIEGFIEKQTIKTDFPVIIPIHHQVKAILEKRNGSFPRKISDQKFNDYIKIICKEVGFNEIVEGAKITEISIDRNGKKEKIYRKQIGKFPKFELVTSHICRRSFATNLYGKIDTLTIMKITGHKTEAQFLGYIKITPKQYAEKLKEYWKTNSKVY</sequence>
<protein>
    <submittedName>
        <fullName evidence="5">Integrase</fullName>
    </submittedName>
</protein>
<dbReference type="Gene3D" id="1.10.150.130">
    <property type="match status" value="1"/>
</dbReference>
<feature type="domain" description="Tyr recombinase" evidence="4">
    <location>
        <begin position="226"/>
        <end position="431"/>
    </location>
</feature>
<dbReference type="RefSeq" id="WP_129460660.1">
    <property type="nucleotide sequence ID" value="NZ_SBKN01000001.1"/>
</dbReference>
<comment type="similarity">
    <text evidence="1">Belongs to the 'phage' integrase family.</text>
</comment>
<dbReference type="InterPro" id="IPR050090">
    <property type="entry name" value="Tyrosine_recombinase_XerCD"/>
</dbReference>
<dbReference type="PANTHER" id="PTHR30349">
    <property type="entry name" value="PHAGE INTEGRASE-RELATED"/>
    <property type="match status" value="1"/>
</dbReference>
<reference evidence="6" key="1">
    <citation type="submission" date="2019-01" db="EMBL/GenBank/DDBJ databases">
        <title>Cytophagaceae bacterium strain CAR-16.</title>
        <authorList>
            <person name="Chen W.-M."/>
        </authorList>
    </citation>
    <scope>NUCLEOTIDE SEQUENCE [LARGE SCALE GENOMIC DNA]</scope>
    <source>
        <strain evidence="6">WWJ-16</strain>
    </source>
</reference>
<proteinExistence type="inferred from homology"/>
<evidence type="ECO:0000256" key="1">
    <source>
        <dbReference type="ARBA" id="ARBA00008857"/>
    </source>
</evidence>
<evidence type="ECO:0000256" key="2">
    <source>
        <dbReference type="ARBA" id="ARBA00023125"/>
    </source>
</evidence>
<dbReference type="InterPro" id="IPR025269">
    <property type="entry name" value="SAM-like_dom"/>
</dbReference>
<dbReference type="InterPro" id="IPR002104">
    <property type="entry name" value="Integrase_catalytic"/>
</dbReference>
<dbReference type="OrthoDB" id="892893at2"/>
<dbReference type="PROSITE" id="PS51898">
    <property type="entry name" value="TYR_RECOMBINASE"/>
    <property type="match status" value="1"/>
</dbReference>
<dbReference type="Pfam" id="PF13102">
    <property type="entry name" value="Phage_int_SAM_5"/>
    <property type="match status" value="1"/>
</dbReference>
<dbReference type="PANTHER" id="PTHR30349:SF64">
    <property type="entry name" value="PROPHAGE INTEGRASE INTD-RELATED"/>
    <property type="match status" value="1"/>
</dbReference>
<evidence type="ECO:0000313" key="6">
    <source>
        <dbReference type="Proteomes" id="UP000289857"/>
    </source>
</evidence>
<keyword evidence="3" id="KW-0233">DNA recombination</keyword>
<dbReference type="AlphaFoldDB" id="A0A4Q1KCL3"/>
<dbReference type="Gene3D" id="1.10.443.10">
    <property type="entry name" value="Intergrase catalytic core"/>
    <property type="match status" value="1"/>
</dbReference>
<gene>
    <name evidence="5" type="ORF">EQG61_04340</name>
</gene>
<dbReference type="Proteomes" id="UP000289857">
    <property type="component" value="Unassembled WGS sequence"/>
</dbReference>
<dbReference type="GO" id="GO:0003677">
    <property type="term" value="F:DNA binding"/>
    <property type="evidence" value="ECO:0007669"/>
    <property type="project" value="UniProtKB-KW"/>
</dbReference>
<dbReference type="InterPro" id="IPR011010">
    <property type="entry name" value="DNA_brk_join_enz"/>
</dbReference>
<keyword evidence="6" id="KW-1185">Reference proteome</keyword>
<accession>A0A4Q1KCL3</accession>
<dbReference type="GO" id="GO:0015074">
    <property type="term" value="P:DNA integration"/>
    <property type="evidence" value="ECO:0007669"/>
    <property type="project" value="InterPro"/>
</dbReference>
<organism evidence="5 6">
    <name type="scientific">Flavobacterium stagni</name>
    <dbReference type="NCBI Taxonomy" id="2506421"/>
    <lineage>
        <taxon>Bacteria</taxon>
        <taxon>Pseudomonadati</taxon>
        <taxon>Bacteroidota</taxon>
        <taxon>Flavobacteriia</taxon>
        <taxon>Flavobacteriales</taxon>
        <taxon>Flavobacteriaceae</taxon>
        <taxon>Flavobacterium</taxon>
    </lineage>
</organism>
<dbReference type="InterPro" id="IPR013762">
    <property type="entry name" value="Integrase-like_cat_sf"/>
</dbReference>
<dbReference type="EMBL" id="SBKN01000001">
    <property type="protein sequence ID" value="RXR24682.1"/>
    <property type="molecule type" value="Genomic_DNA"/>
</dbReference>
<keyword evidence="2" id="KW-0238">DNA-binding</keyword>
<dbReference type="GO" id="GO:0006310">
    <property type="term" value="P:DNA recombination"/>
    <property type="evidence" value="ECO:0007669"/>
    <property type="project" value="UniProtKB-KW"/>
</dbReference>
<evidence type="ECO:0000313" key="5">
    <source>
        <dbReference type="EMBL" id="RXR24682.1"/>
    </source>
</evidence>